<dbReference type="Pfam" id="PF04931">
    <property type="entry name" value="DNA_pol_phi"/>
    <property type="match status" value="1"/>
</dbReference>
<evidence type="ECO:0000256" key="1">
    <source>
        <dbReference type="ARBA" id="ARBA00004123"/>
    </source>
</evidence>
<organism evidence="4 5">
    <name type="scientific">Psilocybe cyanescens</name>
    <dbReference type="NCBI Taxonomy" id="93625"/>
    <lineage>
        <taxon>Eukaryota</taxon>
        <taxon>Fungi</taxon>
        <taxon>Dikarya</taxon>
        <taxon>Basidiomycota</taxon>
        <taxon>Agaricomycotina</taxon>
        <taxon>Agaricomycetes</taxon>
        <taxon>Agaricomycetidae</taxon>
        <taxon>Agaricales</taxon>
        <taxon>Agaricineae</taxon>
        <taxon>Strophariaceae</taxon>
        <taxon>Psilocybe</taxon>
    </lineage>
</organism>
<dbReference type="InParanoid" id="A0A409WRV6"/>
<dbReference type="PANTHER" id="PTHR13213:SF2">
    <property type="entry name" value="MYB-BINDING PROTEIN 1A"/>
    <property type="match status" value="1"/>
</dbReference>
<evidence type="ECO:0008006" key="6">
    <source>
        <dbReference type="Google" id="ProtNLM"/>
    </source>
</evidence>
<keyword evidence="2" id="KW-0539">Nucleus</keyword>
<evidence type="ECO:0000313" key="5">
    <source>
        <dbReference type="Proteomes" id="UP000283269"/>
    </source>
</evidence>
<dbReference type="PANTHER" id="PTHR13213">
    <property type="entry name" value="MYB-BINDING PROTEIN 1A FAMILY MEMBER"/>
    <property type="match status" value="1"/>
</dbReference>
<proteinExistence type="predicted"/>
<dbReference type="InterPro" id="IPR007015">
    <property type="entry name" value="DNA_pol_V/MYBBP1A"/>
</dbReference>
<feature type="region of interest" description="Disordered" evidence="3">
    <location>
        <begin position="42"/>
        <end position="63"/>
    </location>
</feature>
<sequence length="1185" mass="132747">MTTTLPLFWHLSSASKKERIDASIKLVGSLEQFQAQFTQKVVPVTPASDDEEEDEEAPKPDGLDLLNAQDVSYSIRRLIRGLASPRESSRLGFALLSRINTVTCSQILSIIIESTKNQGSMTGQEERDIMFSKLFGVMSIIQSGLAVRTKPLATSASSSTSASSAESYQQIISLLVELGEQKSWLRESAWFALNLAMRALHESDASWKDNAVEKTLEILFVSNTVWSTEKVALALILQEYYPKLDWKSVLSPNFKSPDLLSSGNLSVISRILKESTTDEDGAKDPSKAPSGTWKPQVNFAWDIILDQMLPGPNSSKSPKGSFQDFFRIVVDESLFSSTSSSQRKFWGFQVFQKSLKRVSEDTMPMLFTKNFMRSWINHLSKKDRYLHKVAQQTAKEVQAFVEGKPQLGFALILQLTGVNGSQQFDKLTKTKTVESILSSLDSKGIQSYIDHLLAQTDEPENSGANITDTNMRRAWVIEQLGGLIHNGKIPKEDGWVLSVLNWFVVHGLFIITKKSSKSSLIPLRTVPNPVFSDDLRRNCRDRLLACLSDLGSQVSVVRLDGKVTKVNAVASDGEFWVEKVLSTIESLEEDKKHVKAIADVDEEEITLFTKARQRIIELRKVSQGRSDAAKGAELLLLGTLLERHCAGGDDQNLDPNALEICIDAVSRMLLSDGKKKAKDTLEEFGDEPVDVLVDTIIGFLEKSTAYMRTIGNQVFSLLSGSIKESTIDLIVTQLERRDPLQLAEDDDDDDDEYMEDINSKEDGQESNSEEESEEDDGESSGDDNDNEEDTELRRKIEEALRVNGIEPATGETDSEEEEVMDDEQMMAIDEQLSQVFRTRANERKSSKNVDAQREATHFKNRVLDLVDTYLKRQPLSPLVLHLITPLVDIVSNSGKDERQLADKARGILRSRFGKAKEILTNVDIEQVSLVASNLHTQARKAHSSELISILSLCSVYLAKIFVQLKSEIALENIYRQSLIDFTTRKNSSLNAHFFQDFIRRFPVQGWALRQDLLDNCRKSINTYRQCQVLQLLEFLVSLLPSMSEQNDEATEFMPLLKQLLLDLATESCNEKATLTAAQMKELFKLALLAVKQTKRISPATVQSIWDPISWKSLQSKLKTTRFKTSPALQKMCEQIARTADVSASEETGKNPKPAPTKRKADDVNEEGSESVVVKTNKRKKVKGNK</sequence>
<dbReference type="Proteomes" id="UP000283269">
    <property type="component" value="Unassembled WGS sequence"/>
</dbReference>
<dbReference type="FunCoup" id="A0A409WRV6">
    <property type="interactions" value="413"/>
</dbReference>
<comment type="subcellular location">
    <subcellularLocation>
        <location evidence="1">Nucleus</location>
    </subcellularLocation>
</comment>
<protein>
    <recommendedName>
        <fullName evidence="6">DNA polymerase V</fullName>
    </recommendedName>
</protein>
<comment type="caution">
    <text evidence="4">The sequence shown here is derived from an EMBL/GenBank/DDBJ whole genome shotgun (WGS) entry which is preliminary data.</text>
</comment>
<feature type="region of interest" description="Disordered" evidence="3">
    <location>
        <begin position="740"/>
        <end position="820"/>
    </location>
</feature>
<feature type="compositionally biased region" description="Acidic residues" evidence="3">
    <location>
        <begin position="743"/>
        <end position="755"/>
    </location>
</feature>
<evidence type="ECO:0000313" key="4">
    <source>
        <dbReference type="EMBL" id="PPQ81206.1"/>
    </source>
</evidence>
<name>A0A409WRV6_PSICY</name>
<evidence type="ECO:0000256" key="2">
    <source>
        <dbReference type="ARBA" id="ARBA00023242"/>
    </source>
</evidence>
<dbReference type="EMBL" id="NHYD01003273">
    <property type="protein sequence ID" value="PPQ81206.1"/>
    <property type="molecule type" value="Genomic_DNA"/>
</dbReference>
<dbReference type="STRING" id="93625.A0A409WRV6"/>
<reference evidence="4 5" key="1">
    <citation type="journal article" date="2018" name="Evol. Lett.">
        <title>Horizontal gene cluster transfer increased hallucinogenic mushroom diversity.</title>
        <authorList>
            <person name="Reynolds H.T."/>
            <person name="Vijayakumar V."/>
            <person name="Gluck-Thaler E."/>
            <person name="Korotkin H.B."/>
            <person name="Matheny P.B."/>
            <person name="Slot J.C."/>
        </authorList>
    </citation>
    <scope>NUCLEOTIDE SEQUENCE [LARGE SCALE GENOMIC DNA]</scope>
    <source>
        <strain evidence="4 5">2631</strain>
    </source>
</reference>
<feature type="compositionally biased region" description="Acidic residues" evidence="3">
    <location>
        <begin position="767"/>
        <end position="790"/>
    </location>
</feature>
<feature type="compositionally biased region" description="Basic residues" evidence="3">
    <location>
        <begin position="1175"/>
        <end position="1185"/>
    </location>
</feature>
<dbReference type="OrthoDB" id="342531at2759"/>
<accession>A0A409WRV6</accession>
<evidence type="ECO:0000256" key="3">
    <source>
        <dbReference type="SAM" id="MobiDB-lite"/>
    </source>
</evidence>
<dbReference type="GO" id="GO:0000182">
    <property type="term" value="F:rDNA binding"/>
    <property type="evidence" value="ECO:0007669"/>
    <property type="project" value="TreeGrafter"/>
</dbReference>
<gene>
    <name evidence="4" type="ORF">CVT25_015730</name>
</gene>
<dbReference type="GO" id="GO:0005730">
    <property type="term" value="C:nucleolus"/>
    <property type="evidence" value="ECO:0007669"/>
    <property type="project" value="InterPro"/>
</dbReference>
<dbReference type="AlphaFoldDB" id="A0A409WRV6"/>
<dbReference type="GO" id="GO:0006355">
    <property type="term" value="P:regulation of DNA-templated transcription"/>
    <property type="evidence" value="ECO:0007669"/>
    <property type="project" value="InterPro"/>
</dbReference>
<feature type="region of interest" description="Disordered" evidence="3">
    <location>
        <begin position="1139"/>
        <end position="1185"/>
    </location>
</feature>
<keyword evidence="5" id="KW-1185">Reference proteome</keyword>
<feature type="compositionally biased region" description="Basic and acidic residues" evidence="3">
    <location>
        <begin position="791"/>
        <end position="800"/>
    </location>
</feature>